<dbReference type="Proteomes" id="UP000002630">
    <property type="component" value="Linkage Group LG23"/>
</dbReference>
<dbReference type="InterPro" id="IPR051924">
    <property type="entry name" value="GST_Kappa/NadH"/>
</dbReference>
<dbReference type="OrthoDB" id="4664297at2759"/>
<sequence length="245" mass="26767">MAAKGLATAASAARRRGRAVPKIDLFYDVASPYSWLAFETLMRYRDLGVWDADITLRPFFLGGIMKATGNKPPATLKAKGKYMKGDLARMAKYHGAPLVPLKDPRAMFETLAAQRLLNAAAVDAPEQLEGLTRELWTRLWGGGGDIASEQGLQEACMGTGMDASSARSLLARSGDADIKARLKEETEVALRRGAFGAPWISLRTCADDDDDRKPWEAFFGCDRFDVLAQAMGQPWFGPHPSLSKL</sequence>
<organism evidence="7 8">
    <name type="scientific">Ectocarpus siliculosus</name>
    <name type="common">Brown alga</name>
    <name type="synonym">Conferva siliculosa</name>
    <dbReference type="NCBI Taxonomy" id="2880"/>
    <lineage>
        <taxon>Eukaryota</taxon>
        <taxon>Sar</taxon>
        <taxon>Stramenopiles</taxon>
        <taxon>Ochrophyta</taxon>
        <taxon>PX clade</taxon>
        <taxon>Phaeophyceae</taxon>
        <taxon>Ectocarpales</taxon>
        <taxon>Ectocarpaceae</taxon>
        <taxon>Ectocarpus</taxon>
    </lineage>
</organism>
<proteinExistence type="inferred from homology"/>
<gene>
    <name evidence="7" type="primary">GST</name>
    <name evidence="7" type="ORF">Esi_0048_0023</name>
</gene>
<feature type="domain" description="DSBA-like thioredoxin" evidence="6">
    <location>
        <begin position="23"/>
        <end position="231"/>
    </location>
</feature>
<evidence type="ECO:0000313" key="8">
    <source>
        <dbReference type="Proteomes" id="UP000002630"/>
    </source>
</evidence>
<evidence type="ECO:0000256" key="1">
    <source>
        <dbReference type="ARBA" id="ARBA00006494"/>
    </source>
</evidence>
<dbReference type="STRING" id="2880.D7G2K7"/>
<dbReference type="AlphaFoldDB" id="D7G2K7"/>
<dbReference type="GO" id="GO:0005739">
    <property type="term" value="C:mitochondrion"/>
    <property type="evidence" value="ECO:0007669"/>
    <property type="project" value="TreeGrafter"/>
</dbReference>
<dbReference type="InterPro" id="IPR036249">
    <property type="entry name" value="Thioredoxin-like_sf"/>
</dbReference>
<dbReference type="GO" id="GO:0005777">
    <property type="term" value="C:peroxisome"/>
    <property type="evidence" value="ECO:0007669"/>
    <property type="project" value="TreeGrafter"/>
</dbReference>
<dbReference type="SUPFAM" id="SSF52833">
    <property type="entry name" value="Thioredoxin-like"/>
    <property type="match status" value="1"/>
</dbReference>
<name>D7G2K7_ECTSI</name>
<dbReference type="PIRSF" id="PIRSF006386">
    <property type="entry name" value="HCCAis_GSTk"/>
    <property type="match status" value="1"/>
</dbReference>
<dbReference type="InterPro" id="IPR014440">
    <property type="entry name" value="HCCAis_GSTk"/>
</dbReference>
<comment type="similarity">
    <text evidence="1 4">Belongs to the GST superfamily. Kappa family.</text>
</comment>
<accession>D7G2K7</accession>
<comment type="catalytic activity">
    <reaction evidence="3 4">
        <text>RX + glutathione = an S-substituted glutathione + a halide anion + H(+)</text>
        <dbReference type="Rhea" id="RHEA:16437"/>
        <dbReference type="ChEBI" id="CHEBI:15378"/>
        <dbReference type="ChEBI" id="CHEBI:16042"/>
        <dbReference type="ChEBI" id="CHEBI:17792"/>
        <dbReference type="ChEBI" id="CHEBI:57925"/>
        <dbReference type="ChEBI" id="CHEBI:90779"/>
        <dbReference type="EC" id="2.5.1.18"/>
    </reaction>
</comment>
<dbReference type="GO" id="GO:0004602">
    <property type="term" value="F:glutathione peroxidase activity"/>
    <property type="evidence" value="ECO:0007669"/>
    <property type="project" value="TreeGrafter"/>
</dbReference>
<dbReference type="FunFam" id="3.40.30.10:FF:000096">
    <property type="entry name" value="Glutathione S-transferase kappa"/>
    <property type="match status" value="1"/>
</dbReference>
<evidence type="ECO:0000259" key="6">
    <source>
        <dbReference type="Pfam" id="PF01323"/>
    </source>
</evidence>
<feature type="active site" description="Nucleophile" evidence="5">
    <location>
        <position position="31"/>
    </location>
</feature>
<dbReference type="GO" id="GO:0006749">
    <property type="term" value="P:glutathione metabolic process"/>
    <property type="evidence" value="ECO:0007669"/>
    <property type="project" value="TreeGrafter"/>
</dbReference>
<protein>
    <recommendedName>
        <fullName evidence="4">Glutathione S-transferase kappa</fullName>
        <ecNumber evidence="4">2.5.1.18</ecNumber>
    </recommendedName>
</protein>
<dbReference type="InterPro" id="IPR001853">
    <property type="entry name" value="DSBA-like_thioredoxin_dom"/>
</dbReference>
<evidence type="ECO:0000256" key="3">
    <source>
        <dbReference type="ARBA" id="ARBA00047960"/>
    </source>
</evidence>
<dbReference type="Gene3D" id="3.40.30.10">
    <property type="entry name" value="Glutaredoxin"/>
    <property type="match status" value="1"/>
</dbReference>
<keyword evidence="2 4" id="KW-0808">Transferase</keyword>
<dbReference type="Pfam" id="PF01323">
    <property type="entry name" value="DSBA"/>
    <property type="match status" value="1"/>
</dbReference>
<dbReference type="PANTHER" id="PTHR42943">
    <property type="entry name" value="GLUTATHIONE S-TRANSFERASE KAPPA"/>
    <property type="match status" value="1"/>
</dbReference>
<evidence type="ECO:0000313" key="7">
    <source>
        <dbReference type="EMBL" id="CBJ26832.1"/>
    </source>
</evidence>
<dbReference type="InParanoid" id="D7G2K7"/>
<reference evidence="7 8" key="1">
    <citation type="journal article" date="2010" name="Nature">
        <title>The Ectocarpus genome and the independent evolution of multicellularity in brown algae.</title>
        <authorList>
            <person name="Cock J.M."/>
            <person name="Sterck L."/>
            <person name="Rouze P."/>
            <person name="Scornet D."/>
            <person name="Allen A.E."/>
            <person name="Amoutzias G."/>
            <person name="Anthouard V."/>
            <person name="Artiguenave F."/>
            <person name="Aury J.M."/>
            <person name="Badger J.H."/>
            <person name="Beszteri B."/>
            <person name="Billiau K."/>
            <person name="Bonnet E."/>
            <person name="Bothwell J.H."/>
            <person name="Bowler C."/>
            <person name="Boyen C."/>
            <person name="Brownlee C."/>
            <person name="Carrano C.J."/>
            <person name="Charrier B."/>
            <person name="Cho G.Y."/>
            <person name="Coelho S.M."/>
            <person name="Collen J."/>
            <person name="Corre E."/>
            <person name="Da Silva C."/>
            <person name="Delage L."/>
            <person name="Delaroque N."/>
            <person name="Dittami S.M."/>
            <person name="Doulbeau S."/>
            <person name="Elias M."/>
            <person name="Farnham G."/>
            <person name="Gachon C.M."/>
            <person name="Gschloessl B."/>
            <person name="Heesch S."/>
            <person name="Jabbari K."/>
            <person name="Jubin C."/>
            <person name="Kawai H."/>
            <person name="Kimura K."/>
            <person name="Kloareg B."/>
            <person name="Kupper F.C."/>
            <person name="Lang D."/>
            <person name="Le Bail A."/>
            <person name="Leblanc C."/>
            <person name="Lerouge P."/>
            <person name="Lohr M."/>
            <person name="Lopez P.J."/>
            <person name="Martens C."/>
            <person name="Maumus F."/>
            <person name="Michel G."/>
            <person name="Miranda-Saavedra D."/>
            <person name="Morales J."/>
            <person name="Moreau H."/>
            <person name="Motomura T."/>
            <person name="Nagasato C."/>
            <person name="Napoli C.A."/>
            <person name="Nelson D.R."/>
            <person name="Nyvall-Collen P."/>
            <person name="Peters A.F."/>
            <person name="Pommier C."/>
            <person name="Potin P."/>
            <person name="Poulain J."/>
            <person name="Quesneville H."/>
            <person name="Read B."/>
            <person name="Rensing S.A."/>
            <person name="Ritter A."/>
            <person name="Rousvoal S."/>
            <person name="Samanta M."/>
            <person name="Samson G."/>
            <person name="Schroeder D.C."/>
            <person name="Segurens B."/>
            <person name="Strittmatter M."/>
            <person name="Tonon T."/>
            <person name="Tregear J.W."/>
            <person name="Valentin K."/>
            <person name="von Dassow P."/>
            <person name="Yamagishi T."/>
            <person name="Van de Peer Y."/>
            <person name="Wincker P."/>
        </authorList>
    </citation>
    <scope>NUCLEOTIDE SEQUENCE [LARGE SCALE GENOMIC DNA]</scope>
    <source>
        <strain evidence="8">Ec32 / CCAP1310/4</strain>
    </source>
</reference>
<evidence type="ECO:0000256" key="2">
    <source>
        <dbReference type="ARBA" id="ARBA00022679"/>
    </source>
</evidence>
<dbReference type="EMBL" id="FN649748">
    <property type="protein sequence ID" value="CBJ26832.1"/>
    <property type="molecule type" value="Genomic_DNA"/>
</dbReference>
<dbReference type="GO" id="GO:0004364">
    <property type="term" value="F:glutathione transferase activity"/>
    <property type="evidence" value="ECO:0007669"/>
    <property type="project" value="UniProtKB-UniRule"/>
</dbReference>
<dbReference type="EC" id="2.5.1.18" evidence="4"/>
<keyword evidence="8" id="KW-1185">Reference proteome</keyword>
<dbReference type="PANTHER" id="PTHR42943:SF2">
    <property type="entry name" value="GLUTATHIONE S-TRANSFERASE KAPPA 1"/>
    <property type="match status" value="1"/>
</dbReference>
<dbReference type="EMBL" id="FN648685">
    <property type="protein sequence ID" value="CBJ26832.1"/>
    <property type="molecule type" value="Genomic_DNA"/>
</dbReference>
<evidence type="ECO:0000256" key="4">
    <source>
        <dbReference type="PIRNR" id="PIRNR006386"/>
    </source>
</evidence>
<evidence type="ECO:0000256" key="5">
    <source>
        <dbReference type="PIRSR" id="PIRSR006386-1"/>
    </source>
</evidence>